<accession>A0AAF0R0J8</accession>
<proteinExistence type="predicted"/>
<name>A0AAF0R0J8_SOLVR</name>
<sequence>MDNMIEIRWNQEYLKFLKIQDEGESCIKQTKIKEIHLSTGGLIPNYQLKEFIIEAIKDKSESPYKFSSTYTKPYTQKIDYFKMPEGYQPPKLQQFDGKGNPKQHIAHFIKICNEYGTYGDYLVKEFVRYLKENAFDWYTDLKPNSIDCWEKLERGFINRFYSR</sequence>
<gene>
    <name evidence="1" type="ORF">MTR67_023231</name>
</gene>
<evidence type="ECO:0000313" key="2">
    <source>
        <dbReference type="Proteomes" id="UP001234989"/>
    </source>
</evidence>
<dbReference type="PANTHER" id="PTHR33437">
    <property type="entry name" value="OS06G0361200 PROTEIN"/>
    <property type="match status" value="1"/>
</dbReference>
<dbReference type="Proteomes" id="UP001234989">
    <property type="component" value="Chromosome 5"/>
</dbReference>
<reference evidence="1" key="1">
    <citation type="submission" date="2023-08" db="EMBL/GenBank/DDBJ databases">
        <title>A de novo genome assembly of Solanum verrucosum Schlechtendal, a Mexican diploid species geographically isolated from the other diploid A-genome species in potato relatives.</title>
        <authorList>
            <person name="Hosaka K."/>
        </authorList>
    </citation>
    <scope>NUCLEOTIDE SEQUENCE</scope>
    <source>
        <tissue evidence="1">Young leaves</tissue>
    </source>
</reference>
<evidence type="ECO:0008006" key="3">
    <source>
        <dbReference type="Google" id="ProtNLM"/>
    </source>
</evidence>
<dbReference type="PANTHER" id="PTHR33437:SF4">
    <property type="entry name" value="RETROTRANSPOSON GAG PROTEIN"/>
    <property type="match status" value="1"/>
</dbReference>
<keyword evidence="2" id="KW-1185">Reference proteome</keyword>
<evidence type="ECO:0000313" key="1">
    <source>
        <dbReference type="EMBL" id="WMV29846.1"/>
    </source>
</evidence>
<dbReference type="AlphaFoldDB" id="A0AAF0R0J8"/>
<organism evidence="1 2">
    <name type="scientific">Solanum verrucosum</name>
    <dbReference type="NCBI Taxonomy" id="315347"/>
    <lineage>
        <taxon>Eukaryota</taxon>
        <taxon>Viridiplantae</taxon>
        <taxon>Streptophyta</taxon>
        <taxon>Embryophyta</taxon>
        <taxon>Tracheophyta</taxon>
        <taxon>Spermatophyta</taxon>
        <taxon>Magnoliopsida</taxon>
        <taxon>eudicotyledons</taxon>
        <taxon>Gunneridae</taxon>
        <taxon>Pentapetalae</taxon>
        <taxon>asterids</taxon>
        <taxon>lamiids</taxon>
        <taxon>Solanales</taxon>
        <taxon>Solanaceae</taxon>
        <taxon>Solanoideae</taxon>
        <taxon>Solaneae</taxon>
        <taxon>Solanum</taxon>
    </lineage>
</organism>
<dbReference type="EMBL" id="CP133616">
    <property type="protein sequence ID" value="WMV29846.1"/>
    <property type="molecule type" value="Genomic_DNA"/>
</dbReference>
<protein>
    <recommendedName>
        <fullName evidence="3">Ty3-gypsy retrotransposon protein</fullName>
    </recommendedName>
</protein>